<dbReference type="UniPathway" id="UPA00232"/>
<evidence type="ECO:0000313" key="4">
    <source>
        <dbReference type="EMBL" id="SIP71964.1"/>
    </source>
</evidence>
<feature type="compositionally biased region" description="Basic and acidic residues" evidence="2">
    <location>
        <begin position="97"/>
        <end position="109"/>
    </location>
</feature>
<keyword evidence="1" id="KW-0963">Cytoplasm</keyword>
<comment type="subcellular location">
    <subcellularLocation>
        <location evidence="1">Cytoplasm</location>
    </subcellularLocation>
</comment>
<organism evidence="4 5">
    <name type="scientific">Xenorhabdus innexi</name>
    <dbReference type="NCBI Taxonomy" id="290109"/>
    <lineage>
        <taxon>Bacteria</taxon>
        <taxon>Pseudomonadati</taxon>
        <taxon>Pseudomonadota</taxon>
        <taxon>Gammaproteobacteria</taxon>
        <taxon>Enterobacterales</taxon>
        <taxon>Morganellaceae</taxon>
        <taxon>Xenorhabdus</taxon>
    </lineage>
</organism>
<evidence type="ECO:0000313" key="3">
    <source>
        <dbReference type="EMBL" id="PHM36712.1"/>
    </source>
</evidence>
<protein>
    <recommendedName>
        <fullName evidence="1">Ubiquinone biosynthesis accessory factor UbiK</fullName>
    </recommendedName>
</protein>
<reference evidence="5" key="2">
    <citation type="submission" date="2016-12" db="EMBL/GenBank/DDBJ databases">
        <authorList>
            <person name="Gaudriault S."/>
        </authorList>
    </citation>
    <scope>NUCLEOTIDE SEQUENCE [LARGE SCALE GENOMIC DNA]</scope>
    <source>
        <strain evidence="5">HGB1681 (deposited as PTA-6826 in the American Type Culture Collection)</strain>
    </source>
</reference>
<dbReference type="NCBIfam" id="NF047835">
    <property type="entry name" value="UbiqAccUbiK"/>
    <property type="match status" value="1"/>
</dbReference>
<dbReference type="InterPro" id="IPR007475">
    <property type="entry name" value="UbiK"/>
</dbReference>
<comment type="pathway">
    <text evidence="1">Cofactor biosynthesis; ubiquinone biosynthesis.</text>
</comment>
<reference evidence="3 6" key="3">
    <citation type="journal article" date="2017" name="Nat. Microbiol.">
        <title>Natural product diversity associated with the nematode symbionts Photorhabdus and Xenorhabdus.</title>
        <authorList>
            <person name="Tobias N.J."/>
            <person name="Wolff H."/>
            <person name="Djahanschiri B."/>
            <person name="Grundmann F."/>
            <person name="Kronenwerth M."/>
            <person name="Shi Y.M."/>
            <person name="Simonyi S."/>
            <person name="Grun P."/>
            <person name="Shapiro-Ilan D."/>
            <person name="Pidot S.J."/>
            <person name="Stinear T.P."/>
            <person name="Ebersberger I."/>
            <person name="Bode H.B."/>
        </authorList>
    </citation>
    <scope>NUCLEOTIDE SEQUENCE [LARGE SCALE GENOMIC DNA]</scope>
    <source>
        <strain evidence="3 6">DSM 16336</strain>
    </source>
</reference>
<dbReference type="Pfam" id="PF04380">
    <property type="entry name" value="BMFP"/>
    <property type="match status" value="1"/>
</dbReference>
<proteinExistence type="inferred from homology"/>
<dbReference type="OrthoDB" id="5297354at2"/>
<dbReference type="GO" id="GO:0006744">
    <property type="term" value="P:ubiquinone biosynthetic process"/>
    <property type="evidence" value="ECO:0007669"/>
    <property type="project" value="UniProtKB-UniRule"/>
</dbReference>
<dbReference type="RefSeq" id="WP_086955229.1">
    <property type="nucleotide sequence ID" value="NZ_CAWNQC010000024.1"/>
</dbReference>
<keyword evidence="1" id="KW-0831">Ubiquinone biosynthesis</keyword>
<gene>
    <name evidence="1" type="primary">ubiK</name>
    <name evidence="3" type="ORF">Xinn_01487</name>
    <name evidence="4" type="ORF">XIS1_1300019</name>
</gene>
<dbReference type="Proteomes" id="UP000224871">
    <property type="component" value="Unassembled WGS sequence"/>
</dbReference>
<dbReference type="AlphaFoldDB" id="A0A1N6MT56"/>
<keyword evidence="6" id="KW-1185">Reference proteome</keyword>
<dbReference type="HAMAP" id="MF_02216">
    <property type="entry name" value="UbiK"/>
    <property type="match status" value="1"/>
</dbReference>
<evidence type="ECO:0000313" key="5">
    <source>
        <dbReference type="Proteomes" id="UP000196435"/>
    </source>
</evidence>
<dbReference type="EMBL" id="NIBU01000012">
    <property type="protein sequence ID" value="PHM36712.1"/>
    <property type="molecule type" value="Genomic_DNA"/>
</dbReference>
<evidence type="ECO:0000256" key="1">
    <source>
        <dbReference type="HAMAP-Rule" id="MF_02216"/>
    </source>
</evidence>
<dbReference type="EMBL" id="FTLG01000036">
    <property type="protein sequence ID" value="SIP71964.1"/>
    <property type="molecule type" value="Genomic_DNA"/>
</dbReference>
<evidence type="ECO:0000256" key="2">
    <source>
        <dbReference type="SAM" id="MobiDB-lite"/>
    </source>
</evidence>
<accession>A0A1N6MT56</accession>
<comment type="function">
    <text evidence="1">Required for efficient ubiquinone (coenzyme Q) biosynthesis. UbiK is probably an accessory factor of Ubi enzymes and facilitates ubiquinone biosynthesis by acting as an assembly factor, a targeting factor, or both.</text>
</comment>
<evidence type="ECO:0000313" key="6">
    <source>
        <dbReference type="Proteomes" id="UP000224871"/>
    </source>
</evidence>
<comment type="similarity">
    <text evidence="1">Belongs to the UbiK family.</text>
</comment>
<dbReference type="PANTHER" id="PTHR38040:SF1">
    <property type="entry name" value="UBIQUINONE BIOSYNTHESIS ACCESSORY FACTOR UBIK"/>
    <property type="match status" value="1"/>
</dbReference>
<dbReference type="PANTHER" id="PTHR38040">
    <property type="entry name" value="UBIQUINONE BIOSYNTHESIS ACCESSORY FACTOR UBIK"/>
    <property type="match status" value="1"/>
</dbReference>
<name>A0A1N6MT56_9GAMM</name>
<reference evidence="4" key="1">
    <citation type="submission" date="2016-12" db="EMBL/GenBank/DDBJ databases">
        <authorList>
            <person name="Song W.-J."/>
            <person name="Kurnit D.M."/>
        </authorList>
    </citation>
    <scope>NUCLEOTIDE SEQUENCE [LARGE SCALE GENOMIC DNA]</scope>
    <source>
        <strain evidence="4">HGB1681</strain>
    </source>
</reference>
<dbReference type="Proteomes" id="UP000196435">
    <property type="component" value="Unassembled WGS sequence"/>
</dbReference>
<sequence>MLDPKKIEQIARQIHNAMPKGVKEFGDDVEKKLRTVLQSQLSKLDLVNREEFDVQTQVLLRTREKLVSLEQRLNELEARLENPKTAIDAEQSNTEKNNTEKSDTEKKAD</sequence>
<dbReference type="GO" id="GO:0005829">
    <property type="term" value="C:cytosol"/>
    <property type="evidence" value="ECO:0007669"/>
    <property type="project" value="TreeGrafter"/>
</dbReference>
<feature type="region of interest" description="Disordered" evidence="2">
    <location>
        <begin position="79"/>
        <end position="109"/>
    </location>
</feature>